<comment type="function">
    <text evidence="7">TRAP proteins are part of a complex whose function is to bind calcium to the ER membrane and thereby regulate the retention of ER resident proteins. May be involved in the recycling of the translocation apparatus after completion of the translocation process or may function as a membrane-bound chaperone facilitating folding of translocated proteins.</text>
</comment>
<evidence type="ECO:0000256" key="7">
    <source>
        <dbReference type="RuleBase" id="RU368074"/>
    </source>
</evidence>
<gene>
    <name evidence="8" type="ORF">KP509_35G005100</name>
</gene>
<dbReference type="Proteomes" id="UP000825935">
    <property type="component" value="Chromosome 35"/>
</dbReference>
<dbReference type="AlphaFoldDB" id="A0A8T2QE99"/>
<keyword evidence="5 7" id="KW-1133">Transmembrane helix</keyword>
<evidence type="ECO:0000313" key="8">
    <source>
        <dbReference type="EMBL" id="KAH7281958.1"/>
    </source>
</evidence>
<dbReference type="PANTHER" id="PTHR12924:SF0">
    <property type="entry name" value="TRANSLOCON-ASSOCIATED PROTEIN SUBUNIT ALPHA"/>
    <property type="match status" value="1"/>
</dbReference>
<evidence type="ECO:0000256" key="3">
    <source>
        <dbReference type="ARBA" id="ARBA00022729"/>
    </source>
</evidence>
<evidence type="ECO:0000313" key="9">
    <source>
        <dbReference type="Proteomes" id="UP000825935"/>
    </source>
</evidence>
<evidence type="ECO:0000256" key="1">
    <source>
        <dbReference type="ARBA" id="ARBA00004115"/>
    </source>
</evidence>
<evidence type="ECO:0000256" key="4">
    <source>
        <dbReference type="ARBA" id="ARBA00022824"/>
    </source>
</evidence>
<evidence type="ECO:0000256" key="5">
    <source>
        <dbReference type="ARBA" id="ARBA00022989"/>
    </source>
</evidence>
<evidence type="ECO:0000256" key="2">
    <source>
        <dbReference type="ARBA" id="ARBA00022692"/>
    </source>
</evidence>
<keyword evidence="6 7" id="KW-0472">Membrane</keyword>
<comment type="similarity">
    <text evidence="7">Belongs to the TRAP-alpha family.</text>
</comment>
<proteinExistence type="inferred from homology"/>
<dbReference type="InterPro" id="IPR005595">
    <property type="entry name" value="TRAP_alpha"/>
</dbReference>
<comment type="subcellular location">
    <subcellularLocation>
        <location evidence="1 7">Endoplasmic reticulum membrane</location>
        <topology evidence="1 7">Single-pass type I membrane protein</topology>
    </subcellularLocation>
</comment>
<dbReference type="EMBL" id="CM035440">
    <property type="protein sequence ID" value="KAH7281958.1"/>
    <property type="molecule type" value="Genomic_DNA"/>
</dbReference>
<dbReference type="GO" id="GO:0005789">
    <property type="term" value="C:endoplasmic reticulum membrane"/>
    <property type="evidence" value="ECO:0007669"/>
    <property type="project" value="UniProtKB-SubCell"/>
</dbReference>
<comment type="subunit">
    <text evidence="7">Heterotetramer of TRAP-alpha, TRAP-beta, TRAP-delta and TRAP-gamma.</text>
</comment>
<keyword evidence="2 7" id="KW-0812">Transmembrane</keyword>
<comment type="domain">
    <text evidence="7">Shows a remarkable charge distribution with the N-terminus being highly negatively charged, and the cytoplasmic C-terminus positively charged.</text>
</comment>
<comment type="caution">
    <text evidence="8">The sequence shown here is derived from an EMBL/GenBank/DDBJ whole genome shotgun (WGS) entry which is preliminary data.</text>
</comment>
<reference evidence="8" key="1">
    <citation type="submission" date="2021-08" db="EMBL/GenBank/DDBJ databases">
        <title>WGS assembly of Ceratopteris richardii.</title>
        <authorList>
            <person name="Marchant D.B."/>
            <person name="Chen G."/>
            <person name="Jenkins J."/>
            <person name="Shu S."/>
            <person name="Leebens-Mack J."/>
            <person name="Grimwood J."/>
            <person name="Schmutz J."/>
            <person name="Soltis P."/>
            <person name="Soltis D."/>
            <person name="Chen Z.-H."/>
        </authorList>
    </citation>
    <scope>NUCLEOTIDE SEQUENCE</scope>
    <source>
        <strain evidence="8">Whitten #5841</strain>
        <tissue evidence="8">Leaf</tissue>
    </source>
</reference>
<keyword evidence="4 7" id="KW-0256">Endoplasmic reticulum</keyword>
<organism evidence="8 9">
    <name type="scientific">Ceratopteris richardii</name>
    <name type="common">Triangle waterfern</name>
    <dbReference type="NCBI Taxonomy" id="49495"/>
    <lineage>
        <taxon>Eukaryota</taxon>
        <taxon>Viridiplantae</taxon>
        <taxon>Streptophyta</taxon>
        <taxon>Embryophyta</taxon>
        <taxon>Tracheophyta</taxon>
        <taxon>Polypodiopsida</taxon>
        <taxon>Polypodiidae</taxon>
        <taxon>Polypodiales</taxon>
        <taxon>Pteridineae</taxon>
        <taxon>Pteridaceae</taxon>
        <taxon>Parkerioideae</taxon>
        <taxon>Ceratopteris</taxon>
    </lineage>
</organism>
<keyword evidence="7" id="KW-0106">Calcium</keyword>
<evidence type="ECO:0000256" key="6">
    <source>
        <dbReference type="ARBA" id="ARBA00023136"/>
    </source>
</evidence>
<dbReference type="OrthoDB" id="1926781at2759"/>
<keyword evidence="9" id="KW-1185">Reference proteome</keyword>
<dbReference type="Pfam" id="PF03896">
    <property type="entry name" value="TRAP_alpha"/>
    <property type="match status" value="1"/>
</dbReference>
<protein>
    <recommendedName>
        <fullName evidence="7">Translocon-associated protein subunit alpha</fullName>
        <shortName evidence="7">TRAP-alpha</shortName>
    </recommendedName>
    <alternativeName>
        <fullName evidence="7">Signal sequence receptor subunit alpha</fullName>
    </alternativeName>
</protein>
<sequence>MRLVCIQREESYFVPYPKARLQRDPSPGQLSSRTMRALLLLLLLCICLLLTPTSYAFITKVRAESGESDGEEVDDDVVKDVISDALVADSSEDFFDLEILSAPGVHTVFLFPKDAEKGTPAGELAEVIVGISNQGDLPLKVHSIWASLHVSYDHRYQIQNFSAVGFGGSVVPPAIQASFPYTFTVSKFLQPGSFDLVARILYEVDGKPYQSIFYNGTIEVTEASGFLSGETLFLVTLSIGMLGVLGMWLYGQFQKLSKKSRRTKTVETGTRSVDAVNNEWLQGTAFTQKVSRSISQSKSKKKK</sequence>
<keyword evidence="3 7" id="KW-0732">Signal</keyword>
<dbReference type="OMA" id="ETICLFP"/>
<dbReference type="PANTHER" id="PTHR12924">
    <property type="entry name" value="TRANSLOCON-ASSOCIATED PROTEIN, ALPHA SUBUNIT"/>
    <property type="match status" value="1"/>
</dbReference>
<feature type="transmembrane region" description="Helical" evidence="7">
    <location>
        <begin position="232"/>
        <end position="251"/>
    </location>
</feature>
<name>A0A8T2QE99_CERRI</name>
<accession>A0A8T2QE99</accession>